<dbReference type="AlphaFoldDB" id="A0AAV1RRL5"/>
<dbReference type="PANTHER" id="PTHR46366:SF1">
    <property type="entry name" value="PDZ DOMAIN-CONTAINING PROTEIN C1685.05"/>
    <property type="match status" value="1"/>
</dbReference>
<organism evidence="1 2">
    <name type="scientific">Dovyalis caffra</name>
    <dbReference type="NCBI Taxonomy" id="77055"/>
    <lineage>
        <taxon>Eukaryota</taxon>
        <taxon>Viridiplantae</taxon>
        <taxon>Streptophyta</taxon>
        <taxon>Embryophyta</taxon>
        <taxon>Tracheophyta</taxon>
        <taxon>Spermatophyta</taxon>
        <taxon>Magnoliopsida</taxon>
        <taxon>eudicotyledons</taxon>
        <taxon>Gunneridae</taxon>
        <taxon>Pentapetalae</taxon>
        <taxon>rosids</taxon>
        <taxon>fabids</taxon>
        <taxon>Malpighiales</taxon>
        <taxon>Salicaceae</taxon>
        <taxon>Flacourtieae</taxon>
        <taxon>Dovyalis</taxon>
    </lineage>
</organism>
<dbReference type="EMBL" id="CAWUPB010001156">
    <property type="protein sequence ID" value="CAK7338962.1"/>
    <property type="molecule type" value="Genomic_DNA"/>
</dbReference>
<comment type="caution">
    <text evidence="1">The sequence shown here is derived from an EMBL/GenBank/DDBJ whole genome shotgun (WGS) entry which is preliminary data.</text>
</comment>
<dbReference type="SUPFAM" id="SSF50156">
    <property type="entry name" value="PDZ domain-like"/>
    <property type="match status" value="1"/>
</dbReference>
<accession>A0AAV1RRL5</accession>
<keyword evidence="2" id="KW-1185">Reference proteome</keyword>
<dbReference type="Gene3D" id="3.30.470.20">
    <property type="entry name" value="ATP-grasp fold, B domain"/>
    <property type="match status" value="1"/>
</dbReference>
<dbReference type="PANTHER" id="PTHR46366">
    <property type="entry name" value="PRO-APOPTOTIC SERINE PROTEASE NMA111"/>
    <property type="match status" value="1"/>
</dbReference>
<protein>
    <recommendedName>
        <fullName evidence="3">Serine protease</fullName>
    </recommendedName>
</protein>
<evidence type="ECO:0008006" key="3">
    <source>
        <dbReference type="Google" id="ProtNLM"/>
    </source>
</evidence>
<reference evidence="1 2" key="1">
    <citation type="submission" date="2024-01" db="EMBL/GenBank/DDBJ databases">
        <authorList>
            <person name="Waweru B."/>
        </authorList>
    </citation>
    <scope>NUCLEOTIDE SEQUENCE [LARGE SCALE GENOMIC DNA]</scope>
</reference>
<name>A0AAV1RRL5_9ROSI</name>
<proteinExistence type="predicted"/>
<sequence length="298" mass="32974">MVITHRSPPNHPPPSSSSYNYVEHPIIEWIAEINPPTSRVVVRMGYDAWRKTSLFATPFDFDKAESIKPKGHCVAVRVTSEDPGDGFKPTSEKVQLSSYPKILIQGYEYEGYKPKSQEYQIRNTSGTKGGSSASPVIDRQVRGVALNAGGNSSSSSAFYLPLERVVRTLTFLQKSRDACKNKWEAVSIPRGTLQRHRYLLEDDNIIPLAPWSFILFSQIIATFCHKGFDETRRLGLQNKTEQLVRQASALGETGILVVHSVVPCGPVDGQLEPGDALVHVNGEASYAFNHVPPIPDSL</sequence>
<evidence type="ECO:0000313" key="1">
    <source>
        <dbReference type="EMBL" id="CAK7338962.1"/>
    </source>
</evidence>
<dbReference type="Proteomes" id="UP001314170">
    <property type="component" value="Unassembled WGS sequence"/>
</dbReference>
<dbReference type="InterPro" id="IPR036034">
    <property type="entry name" value="PDZ_sf"/>
</dbReference>
<evidence type="ECO:0000313" key="2">
    <source>
        <dbReference type="Proteomes" id="UP001314170"/>
    </source>
</evidence>
<gene>
    <name evidence="1" type="ORF">DCAF_LOCUS14010</name>
</gene>